<evidence type="ECO:0000313" key="3">
    <source>
        <dbReference type="EMBL" id="CAL1172657.1"/>
    </source>
</evidence>
<dbReference type="EMBL" id="CAMXCT010006741">
    <property type="protein sequence ID" value="CAI4019282.1"/>
    <property type="molecule type" value="Genomic_DNA"/>
</dbReference>
<organism evidence="2">
    <name type="scientific">Cladocopium goreaui</name>
    <dbReference type="NCBI Taxonomy" id="2562237"/>
    <lineage>
        <taxon>Eukaryota</taxon>
        <taxon>Sar</taxon>
        <taxon>Alveolata</taxon>
        <taxon>Dinophyceae</taxon>
        <taxon>Suessiales</taxon>
        <taxon>Symbiodiniaceae</taxon>
        <taxon>Cladocopium</taxon>
    </lineage>
</organism>
<reference evidence="2" key="1">
    <citation type="submission" date="2022-10" db="EMBL/GenBank/DDBJ databases">
        <authorList>
            <person name="Chen Y."/>
            <person name="Dougan E. K."/>
            <person name="Chan C."/>
            <person name="Rhodes N."/>
            <person name="Thang M."/>
        </authorList>
    </citation>
    <scope>NUCLEOTIDE SEQUENCE</scope>
</reference>
<dbReference type="Proteomes" id="UP001152797">
    <property type="component" value="Unassembled WGS sequence"/>
</dbReference>
<feature type="region of interest" description="Disordered" evidence="1">
    <location>
        <begin position="188"/>
        <end position="218"/>
    </location>
</feature>
<dbReference type="AlphaFoldDB" id="A0A9P1M3L0"/>
<dbReference type="EMBL" id="CAMXCT030006741">
    <property type="protein sequence ID" value="CAL4806594.1"/>
    <property type="molecule type" value="Genomic_DNA"/>
</dbReference>
<dbReference type="OrthoDB" id="417510at2759"/>
<proteinExistence type="predicted"/>
<sequence length="218" mass="22824">MTPPPLVKCEKCGTVGAKERMTEEGNHHKRACALYRPYLLVHCKSCGVGGGPAWIMTSGRHHGWSCPRYSSSTAGACKFCAFVGEVSMVKNSGPQHVQGCPRFARGNADSPKVAVCRYCGFRGAAESVTGIGDQHSATCPRSPSRAAAAKKGTEGASPFGWSLMACFCCGVDTTSEIQEIDVPAEVPKVADKDPAPGVDAEAEDSLQLPVEAVPGPVV</sequence>
<reference evidence="3" key="2">
    <citation type="submission" date="2024-04" db="EMBL/GenBank/DDBJ databases">
        <authorList>
            <person name="Chen Y."/>
            <person name="Shah S."/>
            <person name="Dougan E. K."/>
            <person name="Thang M."/>
            <person name="Chan C."/>
        </authorList>
    </citation>
    <scope>NUCLEOTIDE SEQUENCE [LARGE SCALE GENOMIC DNA]</scope>
</reference>
<evidence type="ECO:0000313" key="5">
    <source>
        <dbReference type="Proteomes" id="UP001152797"/>
    </source>
</evidence>
<name>A0A9P1M3L0_9DINO</name>
<comment type="caution">
    <text evidence="2">The sequence shown here is derived from an EMBL/GenBank/DDBJ whole genome shotgun (WGS) entry which is preliminary data.</text>
</comment>
<evidence type="ECO:0000256" key="1">
    <source>
        <dbReference type="SAM" id="MobiDB-lite"/>
    </source>
</evidence>
<evidence type="ECO:0000313" key="4">
    <source>
        <dbReference type="EMBL" id="CAL4806594.1"/>
    </source>
</evidence>
<gene>
    <name evidence="2" type="ORF">C1SCF055_LOCUS43793</name>
</gene>
<dbReference type="EMBL" id="CAMXCT020006741">
    <property type="protein sequence ID" value="CAL1172657.1"/>
    <property type="molecule type" value="Genomic_DNA"/>
</dbReference>
<keyword evidence="5" id="KW-1185">Reference proteome</keyword>
<accession>A0A9P1M3L0</accession>
<protein>
    <submittedName>
        <fullName evidence="4">BART domain-containing protein</fullName>
    </submittedName>
</protein>
<evidence type="ECO:0000313" key="2">
    <source>
        <dbReference type="EMBL" id="CAI4019282.1"/>
    </source>
</evidence>